<dbReference type="InterPro" id="IPR001800">
    <property type="entry name" value="Lipoprotein_OspC"/>
</dbReference>
<comment type="function">
    <text evidence="1">The Vlp and Vsp proteins are antigenically distinct proteins, only one vlp or vsp gene is transcriptionally active at any one time. Switching between these genes is a mechanism of host immune response evasion.</text>
</comment>
<dbReference type="Gene3D" id="1.20.120.240">
    <property type="entry name" value="Lipoprotein, type 6"/>
    <property type="match status" value="1"/>
</dbReference>
<evidence type="ECO:0000256" key="5">
    <source>
        <dbReference type="ARBA" id="ARBA00023136"/>
    </source>
</evidence>
<keyword evidence="6" id="KW-0564">Palmitate</keyword>
<evidence type="ECO:0000256" key="4">
    <source>
        <dbReference type="ARBA" id="ARBA00022729"/>
    </source>
</evidence>
<dbReference type="GO" id="GO:0009279">
    <property type="term" value="C:cell outer membrane"/>
    <property type="evidence" value="ECO:0007669"/>
    <property type="project" value="UniProtKB-SubCell"/>
</dbReference>
<keyword evidence="8" id="KW-0449">Lipoprotein</keyword>
<dbReference type="AlphaFoldDB" id="A0A109Y6N0"/>
<accession>A0A109Y6N0</accession>
<proteinExistence type="inferred from homology"/>
<dbReference type="PROSITE" id="PS51257">
    <property type="entry name" value="PROKAR_LIPOPROTEIN"/>
    <property type="match status" value="1"/>
</dbReference>
<organism evidence="9">
    <name type="scientific">Borrelia miyamotoi</name>
    <dbReference type="NCBI Taxonomy" id="47466"/>
    <lineage>
        <taxon>Bacteria</taxon>
        <taxon>Pseudomonadati</taxon>
        <taxon>Spirochaetota</taxon>
        <taxon>Spirochaetia</taxon>
        <taxon>Spirochaetales</taxon>
        <taxon>Borreliaceae</taxon>
        <taxon>Borrelia</taxon>
    </lineage>
</organism>
<geneLocation type="plasmid" evidence="9">
    <name>lpC</name>
</geneLocation>
<evidence type="ECO:0000256" key="1">
    <source>
        <dbReference type="ARBA" id="ARBA00003932"/>
    </source>
</evidence>
<evidence type="ECO:0000256" key="3">
    <source>
        <dbReference type="ARBA" id="ARBA00008719"/>
    </source>
</evidence>
<evidence type="ECO:0000256" key="6">
    <source>
        <dbReference type="ARBA" id="ARBA00023139"/>
    </source>
</evidence>
<keyword evidence="4" id="KW-0732">Signal</keyword>
<evidence type="ECO:0000313" key="9">
    <source>
        <dbReference type="EMBL" id="ALZ45549.1"/>
    </source>
</evidence>
<keyword evidence="5" id="KW-0472">Membrane</keyword>
<dbReference type="EMBL" id="KR919748">
    <property type="protein sequence ID" value="ALZ45549.1"/>
    <property type="molecule type" value="Genomic_DNA"/>
</dbReference>
<sequence>MKKRKTLSAIIMTLFLIINIVMISCGSGGPAPKEGQAAKADGTVVDLVKVSKKIKDAVEFAANVKEVETLVKSINELAKAIGKKIKSDGQFDTESGKNGSLLAGAQSIMLAVKAKLGQLDNKEGISTELKQKVTDSKTKTETFLTKLKDNHSDLGKNEATDAHAKSAIDITDTGTKDKGTSELIALNTSINALLETANDEVEAAIKALINPSKALTAGQSS</sequence>
<evidence type="ECO:0000256" key="8">
    <source>
        <dbReference type="ARBA" id="ARBA00023288"/>
    </source>
</evidence>
<evidence type="ECO:0000256" key="7">
    <source>
        <dbReference type="ARBA" id="ARBA00023237"/>
    </source>
</evidence>
<name>A0A109Y6N0_9SPIR</name>
<comment type="similarity">
    <text evidence="3">Belongs to the variable small protein (Vsp) family.</text>
</comment>
<dbReference type="InterPro" id="IPR036437">
    <property type="entry name" value="OspC-like_sf"/>
</dbReference>
<evidence type="ECO:0000256" key="2">
    <source>
        <dbReference type="ARBA" id="ARBA00004459"/>
    </source>
</evidence>
<dbReference type="Pfam" id="PF01441">
    <property type="entry name" value="Lipoprotein_6"/>
    <property type="match status" value="1"/>
</dbReference>
<gene>
    <name evidence="9" type="primary">vsp3</name>
</gene>
<keyword evidence="9" id="KW-0614">Plasmid</keyword>
<comment type="subcellular location">
    <subcellularLocation>
        <location evidence="2">Cell outer membrane</location>
        <topology evidence="2">Lipid-anchor</topology>
    </subcellularLocation>
</comment>
<dbReference type="SUPFAM" id="SSF63515">
    <property type="entry name" value="Outer surface protein C (OspC)"/>
    <property type="match status" value="1"/>
</dbReference>
<reference evidence="9" key="1">
    <citation type="submission" date="2015-05" db="EMBL/GenBank/DDBJ databases">
        <title>Partial sequence of plasmid lpC of Borrelia miyamotoi strain LB-2001.</title>
        <authorList>
            <person name="Barbour A.G."/>
        </authorList>
    </citation>
    <scope>NUCLEOTIDE SEQUENCE</scope>
    <source>
        <strain evidence="9">LB-2001</strain>
        <plasmid evidence="9">lpC</plasmid>
    </source>
</reference>
<keyword evidence="7" id="KW-0998">Cell outer membrane</keyword>
<protein>
    <submittedName>
        <fullName evidence="9">Vsp3S</fullName>
    </submittedName>
</protein>